<reference evidence="2" key="1">
    <citation type="journal article" date="2019" name="Int. J. Syst. Evol. Microbiol.">
        <title>The Global Catalogue of Microorganisms (GCM) 10K type strain sequencing project: providing services to taxonomists for standard genome sequencing and annotation.</title>
        <authorList>
            <consortium name="The Broad Institute Genomics Platform"/>
            <consortium name="The Broad Institute Genome Sequencing Center for Infectious Disease"/>
            <person name="Wu L."/>
            <person name="Ma J."/>
        </authorList>
    </citation>
    <scope>NUCLEOTIDE SEQUENCE [LARGE SCALE GENOMIC DNA]</scope>
    <source>
        <strain evidence="2">CGMCC 4.1434</strain>
    </source>
</reference>
<gene>
    <name evidence="1" type="ORF">ACFPRA_14135</name>
</gene>
<evidence type="ECO:0000313" key="2">
    <source>
        <dbReference type="Proteomes" id="UP001596109"/>
    </source>
</evidence>
<name>A0ABW0TKM4_9BACL</name>
<dbReference type="RefSeq" id="WP_381435861.1">
    <property type="nucleotide sequence ID" value="NZ_JBHSNO010000007.1"/>
</dbReference>
<accession>A0ABW0TKM4</accession>
<organism evidence="1 2">
    <name type="scientific">Sporosarcina soli</name>
    <dbReference type="NCBI Taxonomy" id="334736"/>
    <lineage>
        <taxon>Bacteria</taxon>
        <taxon>Bacillati</taxon>
        <taxon>Bacillota</taxon>
        <taxon>Bacilli</taxon>
        <taxon>Bacillales</taxon>
        <taxon>Caryophanaceae</taxon>
        <taxon>Sporosarcina</taxon>
    </lineage>
</organism>
<evidence type="ECO:0000313" key="1">
    <source>
        <dbReference type="EMBL" id="MFC5590042.1"/>
    </source>
</evidence>
<sequence>MEHGTKEYYLDAFKHVMMMKLVTTEAQSLASTHALYVEQIRNSTTMTDEQKEHYKNNLQQAYEQVLFETIGGSGN</sequence>
<comment type="caution">
    <text evidence="1">The sequence shown here is derived from an EMBL/GenBank/DDBJ whole genome shotgun (WGS) entry which is preliminary data.</text>
</comment>
<dbReference type="EMBL" id="JBHSNO010000007">
    <property type="protein sequence ID" value="MFC5590042.1"/>
    <property type="molecule type" value="Genomic_DNA"/>
</dbReference>
<keyword evidence="2" id="KW-1185">Reference proteome</keyword>
<dbReference type="Proteomes" id="UP001596109">
    <property type="component" value="Unassembled WGS sequence"/>
</dbReference>
<proteinExistence type="predicted"/>
<protein>
    <submittedName>
        <fullName evidence="1">Uncharacterized protein</fullName>
    </submittedName>
</protein>